<protein>
    <submittedName>
        <fullName evidence="1">Uncharacterized protein</fullName>
    </submittedName>
</protein>
<dbReference type="Proteomes" id="UP001186974">
    <property type="component" value="Unassembled WGS sequence"/>
</dbReference>
<organism evidence="1 2">
    <name type="scientific">Coniosporium uncinatum</name>
    <dbReference type="NCBI Taxonomy" id="93489"/>
    <lineage>
        <taxon>Eukaryota</taxon>
        <taxon>Fungi</taxon>
        <taxon>Dikarya</taxon>
        <taxon>Ascomycota</taxon>
        <taxon>Pezizomycotina</taxon>
        <taxon>Dothideomycetes</taxon>
        <taxon>Dothideomycetes incertae sedis</taxon>
        <taxon>Coniosporium</taxon>
    </lineage>
</organism>
<name>A0ACC3DKW4_9PEZI</name>
<dbReference type="EMBL" id="JAWDJW010003168">
    <property type="protein sequence ID" value="KAK3077146.1"/>
    <property type="molecule type" value="Genomic_DNA"/>
</dbReference>
<gene>
    <name evidence="1" type="ORF">LTS18_011096</name>
</gene>
<feature type="non-terminal residue" evidence="1">
    <location>
        <position position="167"/>
    </location>
</feature>
<proteinExistence type="predicted"/>
<sequence>MMPSKRPIDISALDGQVSNLKRRIAETEAQLSRLKASLTRLEIEQAISSTDSDSNTNKTLDSLWSPNHVPDNFYANEAAGFGFPDEWQTEALAALSAAGQAGKDQIDSGRWPLRNEEYSRYGRQLIMPEVGLQGQLRLKKARVLIVGCGGLGCPAALYLAGAGIGTL</sequence>
<evidence type="ECO:0000313" key="2">
    <source>
        <dbReference type="Proteomes" id="UP001186974"/>
    </source>
</evidence>
<evidence type="ECO:0000313" key="1">
    <source>
        <dbReference type="EMBL" id="KAK3077146.1"/>
    </source>
</evidence>
<comment type="caution">
    <text evidence="1">The sequence shown here is derived from an EMBL/GenBank/DDBJ whole genome shotgun (WGS) entry which is preliminary data.</text>
</comment>
<accession>A0ACC3DKW4</accession>
<reference evidence="1" key="1">
    <citation type="submission" date="2024-09" db="EMBL/GenBank/DDBJ databases">
        <title>Black Yeasts Isolated from many extreme environments.</title>
        <authorList>
            <person name="Coleine C."/>
            <person name="Stajich J.E."/>
            <person name="Selbmann L."/>
        </authorList>
    </citation>
    <scope>NUCLEOTIDE SEQUENCE</scope>
    <source>
        <strain evidence="1">CCFEE 5737</strain>
    </source>
</reference>
<keyword evidence="2" id="KW-1185">Reference proteome</keyword>